<protein>
    <submittedName>
        <fullName evidence="1">Uncharacterized protein</fullName>
    </submittedName>
</protein>
<dbReference type="Proteomes" id="UP000663176">
    <property type="component" value="Segment"/>
</dbReference>
<evidence type="ECO:0000313" key="1">
    <source>
        <dbReference type="EMBL" id="QSJ03693.1"/>
    </source>
</evidence>
<organism evidence="1 2">
    <name type="scientific">Klebsiella phage vB_KpnP_P184</name>
    <dbReference type="NCBI Taxonomy" id="2806547"/>
    <lineage>
        <taxon>Viruses</taxon>
        <taxon>Duplodnaviria</taxon>
        <taxon>Heunggongvirae</taxon>
        <taxon>Uroviricota</taxon>
        <taxon>Caudoviricetes</taxon>
        <taxon>Schitoviridae</taxon>
        <taxon>Efbeekayvirus</taxon>
        <taxon>Efbeekayvirus P184</taxon>
    </lineage>
</organism>
<dbReference type="KEGG" id="vg:65133428"/>
<reference evidence="1" key="1">
    <citation type="submission" date="2021-01" db="EMBL/GenBank/DDBJ databases">
        <authorList>
            <person name="Li S."/>
            <person name="Lin Y."/>
        </authorList>
    </citation>
    <scope>NUCLEOTIDE SEQUENCE</scope>
</reference>
<accession>A0A898KAH0</accession>
<keyword evidence="2" id="KW-1185">Reference proteome</keyword>
<dbReference type="EMBL" id="MW495044">
    <property type="protein sequence ID" value="QSJ03693.1"/>
    <property type="molecule type" value="Genomic_DNA"/>
</dbReference>
<dbReference type="RefSeq" id="YP_010114826.1">
    <property type="nucleotide sequence ID" value="NC_055919.1"/>
</dbReference>
<proteinExistence type="predicted"/>
<evidence type="ECO:0000313" key="2">
    <source>
        <dbReference type="Proteomes" id="UP000663176"/>
    </source>
</evidence>
<name>A0A898KAH0_9CAUD</name>
<dbReference type="GeneID" id="65133428"/>
<sequence length="71" mass="8540">MKTYTLEEARLMHSIGIRMRCINAKLPIFVNSKSIVMQDKDHIYCEDMHGRPYDYIRINEHQNQWEIADDI</sequence>